<comment type="caution">
    <text evidence="1">The sequence shown here is derived from an EMBL/GenBank/DDBJ whole genome shotgun (WGS) entry which is preliminary data.</text>
</comment>
<reference evidence="1" key="1">
    <citation type="submission" date="2021-06" db="EMBL/GenBank/DDBJ databases">
        <authorList>
            <person name="Hodson N. C."/>
            <person name="Mongue J. A."/>
            <person name="Jaron S. K."/>
        </authorList>
    </citation>
    <scope>NUCLEOTIDE SEQUENCE</scope>
</reference>
<evidence type="ECO:0000313" key="2">
    <source>
        <dbReference type="Proteomes" id="UP000708208"/>
    </source>
</evidence>
<dbReference type="EMBL" id="CAJVCH010007029">
    <property type="protein sequence ID" value="CAG7659454.1"/>
    <property type="molecule type" value="Genomic_DNA"/>
</dbReference>
<sequence>MTNDFSIKDLTCHVEYPTVGPVSPVAKENIASCRDVESQGDSRAVVVVLIEYPIFYLERASTDRTLLLPENSTASSYNTSHLFG</sequence>
<organism evidence="1 2">
    <name type="scientific">Allacma fusca</name>
    <dbReference type="NCBI Taxonomy" id="39272"/>
    <lineage>
        <taxon>Eukaryota</taxon>
        <taxon>Metazoa</taxon>
        <taxon>Ecdysozoa</taxon>
        <taxon>Arthropoda</taxon>
        <taxon>Hexapoda</taxon>
        <taxon>Collembola</taxon>
        <taxon>Symphypleona</taxon>
        <taxon>Sminthuridae</taxon>
        <taxon>Allacma</taxon>
    </lineage>
</organism>
<protein>
    <submittedName>
        <fullName evidence="1">Uncharacterized protein</fullName>
    </submittedName>
</protein>
<name>A0A8J2NM02_9HEXA</name>
<evidence type="ECO:0000313" key="1">
    <source>
        <dbReference type="EMBL" id="CAG7659454.1"/>
    </source>
</evidence>
<dbReference type="AlphaFoldDB" id="A0A8J2NM02"/>
<dbReference type="Proteomes" id="UP000708208">
    <property type="component" value="Unassembled WGS sequence"/>
</dbReference>
<proteinExistence type="predicted"/>
<keyword evidence="2" id="KW-1185">Reference proteome</keyword>
<accession>A0A8J2NM02</accession>
<gene>
    <name evidence="1" type="ORF">AFUS01_LOCUS1263</name>
</gene>